<evidence type="ECO:0000313" key="3">
    <source>
        <dbReference type="Proteomes" id="UP000580250"/>
    </source>
</evidence>
<evidence type="ECO:0000256" key="1">
    <source>
        <dbReference type="SAM" id="Phobius"/>
    </source>
</evidence>
<sequence>MLSFSGGKSQAINKWHPYIKSYLGATQFFTFHSYIFLFIRRETTFVMKFDTFDERRKNLHNCRFPRI</sequence>
<protein>
    <submittedName>
        <fullName evidence="2">Uncharacterized protein</fullName>
    </submittedName>
</protein>
<comment type="caution">
    <text evidence="2">The sequence shown here is derived from an EMBL/GenBank/DDBJ whole genome shotgun (WGS) entry which is preliminary data.</text>
</comment>
<name>A0A6V7VP52_MELEN</name>
<keyword evidence="1" id="KW-0472">Membrane</keyword>
<feature type="transmembrane region" description="Helical" evidence="1">
    <location>
        <begin position="20"/>
        <end position="39"/>
    </location>
</feature>
<keyword evidence="1" id="KW-1133">Transmembrane helix</keyword>
<dbReference type="Proteomes" id="UP000580250">
    <property type="component" value="Unassembled WGS sequence"/>
</dbReference>
<organism evidence="2 3">
    <name type="scientific">Meloidogyne enterolobii</name>
    <name type="common">Root-knot nematode worm</name>
    <name type="synonym">Meloidogyne mayaguensis</name>
    <dbReference type="NCBI Taxonomy" id="390850"/>
    <lineage>
        <taxon>Eukaryota</taxon>
        <taxon>Metazoa</taxon>
        <taxon>Ecdysozoa</taxon>
        <taxon>Nematoda</taxon>
        <taxon>Chromadorea</taxon>
        <taxon>Rhabditida</taxon>
        <taxon>Tylenchina</taxon>
        <taxon>Tylenchomorpha</taxon>
        <taxon>Tylenchoidea</taxon>
        <taxon>Meloidogynidae</taxon>
        <taxon>Meloidogyninae</taxon>
        <taxon>Meloidogyne</taxon>
    </lineage>
</organism>
<accession>A0A6V7VP52</accession>
<keyword evidence="1" id="KW-0812">Transmembrane</keyword>
<evidence type="ECO:0000313" key="2">
    <source>
        <dbReference type="EMBL" id="CAD2176683.1"/>
    </source>
</evidence>
<dbReference type="EMBL" id="CAJEWN010000282">
    <property type="protein sequence ID" value="CAD2176683.1"/>
    <property type="molecule type" value="Genomic_DNA"/>
</dbReference>
<dbReference type="AlphaFoldDB" id="A0A6V7VP52"/>
<gene>
    <name evidence="2" type="ORF">MENT_LOCUS28512</name>
</gene>
<reference evidence="2 3" key="1">
    <citation type="submission" date="2020-08" db="EMBL/GenBank/DDBJ databases">
        <authorList>
            <person name="Koutsovoulos G."/>
            <person name="Danchin GJ E."/>
        </authorList>
    </citation>
    <scope>NUCLEOTIDE SEQUENCE [LARGE SCALE GENOMIC DNA]</scope>
</reference>
<proteinExistence type="predicted"/>